<accession>D0LBH7</accession>
<evidence type="ECO:0000313" key="1">
    <source>
        <dbReference type="EMBL" id="ACY21391.1"/>
    </source>
</evidence>
<proteinExistence type="predicted"/>
<dbReference type="STRING" id="526226.Gbro_2142"/>
<reference evidence="2" key="1">
    <citation type="submission" date="2009-10" db="EMBL/GenBank/DDBJ databases">
        <title>The complete chromosome of Gordonia bronchialis DSM 43247.</title>
        <authorList>
            <consortium name="US DOE Joint Genome Institute (JGI-PGF)"/>
            <person name="Lucas S."/>
            <person name="Copeland A."/>
            <person name="Lapidus A."/>
            <person name="Glavina del Rio T."/>
            <person name="Dalin E."/>
            <person name="Tice H."/>
            <person name="Bruce D."/>
            <person name="Goodwin L."/>
            <person name="Pitluck S."/>
            <person name="Kyrpides N."/>
            <person name="Mavromatis K."/>
            <person name="Ivanova N."/>
            <person name="Ovchinnikova G."/>
            <person name="Saunders E."/>
            <person name="Brettin T."/>
            <person name="Detter J.C."/>
            <person name="Han C."/>
            <person name="Larimer F."/>
            <person name="Land M."/>
            <person name="Hauser L."/>
            <person name="Markowitz V."/>
            <person name="Cheng J.-F."/>
            <person name="Hugenholtz P."/>
            <person name="Woyke T."/>
            <person name="Wu D."/>
            <person name="Jando M."/>
            <person name="Schneider S."/>
            <person name="Goeker M."/>
            <person name="Klenk H.-P."/>
            <person name="Eisen J.A."/>
        </authorList>
    </citation>
    <scope>NUCLEOTIDE SEQUENCE [LARGE SCALE GENOMIC DNA]</scope>
    <source>
        <strain evidence="2">ATCC 25592 / DSM 43247 / BCRC 13721 / JCM 3198 / KCTC 3076 / NBRC 16047 / NCTC 10667</strain>
    </source>
</reference>
<organism evidence="1 2">
    <name type="scientific">Gordonia bronchialis (strain ATCC 25592 / DSM 43247 / BCRC 13721 / JCM 3198 / KCTC 3076 / NBRC 16047 / NCTC 10667)</name>
    <name type="common">Rhodococcus bronchialis</name>
    <dbReference type="NCBI Taxonomy" id="526226"/>
    <lineage>
        <taxon>Bacteria</taxon>
        <taxon>Bacillati</taxon>
        <taxon>Actinomycetota</taxon>
        <taxon>Actinomycetes</taxon>
        <taxon>Mycobacteriales</taxon>
        <taxon>Gordoniaceae</taxon>
        <taxon>Gordonia</taxon>
    </lineage>
</organism>
<dbReference type="AlphaFoldDB" id="D0LBH7"/>
<dbReference type="eggNOG" id="ENOG5032KV7">
    <property type="taxonomic scope" value="Bacteria"/>
</dbReference>
<keyword evidence="2" id="KW-1185">Reference proteome</keyword>
<name>D0LBH7_GORB4</name>
<sequence>MTIMEPLNLQVLTDLPDDDECTGCCGTCEQPREDAPGVLAGFDTAIAMAEAAADHNPTWWNDIRTRAQDASAAEYCSSMLLGALLQSAAHRLGVPAADVWAHIRRTGELPL</sequence>
<reference evidence="1 2" key="2">
    <citation type="journal article" date="2010" name="Stand. Genomic Sci.">
        <title>Complete genome sequence of Gordonia bronchialis type strain (3410).</title>
        <authorList>
            <person name="Ivanova N."/>
            <person name="Sikorski J."/>
            <person name="Jando M."/>
            <person name="Lapidus A."/>
            <person name="Nolan M."/>
            <person name="Lucas S."/>
            <person name="Del Rio T.G."/>
            <person name="Tice H."/>
            <person name="Copeland A."/>
            <person name="Cheng J.F."/>
            <person name="Chen F."/>
            <person name="Bruce D."/>
            <person name="Goodwin L."/>
            <person name="Pitluck S."/>
            <person name="Mavromatis K."/>
            <person name="Ovchinnikova G."/>
            <person name="Pati A."/>
            <person name="Chen A."/>
            <person name="Palaniappan K."/>
            <person name="Land M."/>
            <person name="Hauser L."/>
            <person name="Chang Y.J."/>
            <person name="Jeffries C.D."/>
            <person name="Chain P."/>
            <person name="Saunders E."/>
            <person name="Han C."/>
            <person name="Detter J.C."/>
            <person name="Brettin T."/>
            <person name="Rohde M."/>
            <person name="Goker M."/>
            <person name="Bristow J."/>
            <person name="Eisen J.A."/>
            <person name="Markowitz V."/>
            <person name="Hugenholtz P."/>
            <person name="Klenk H.P."/>
            <person name="Kyrpides N.C."/>
        </authorList>
    </citation>
    <scope>NUCLEOTIDE SEQUENCE [LARGE SCALE GENOMIC DNA]</scope>
    <source>
        <strain evidence="2">ATCC 25592 / DSM 43247 / BCRC 13721 / JCM 3198 / KCTC 3076 / NBRC 16047 / NCTC 10667</strain>
    </source>
</reference>
<dbReference type="HOGENOM" id="CLU_2206305_0_0_11"/>
<dbReference type="OrthoDB" id="4376844at2"/>
<gene>
    <name evidence="1" type="ordered locus">Gbro_2142</name>
</gene>
<protein>
    <submittedName>
        <fullName evidence="1">Uncharacterized protein</fullName>
    </submittedName>
</protein>
<dbReference type="RefSeq" id="WP_012833948.1">
    <property type="nucleotide sequence ID" value="NC_013441.1"/>
</dbReference>
<evidence type="ECO:0000313" key="2">
    <source>
        <dbReference type="Proteomes" id="UP000001219"/>
    </source>
</evidence>
<dbReference type="EMBL" id="CP001802">
    <property type="protein sequence ID" value="ACY21391.1"/>
    <property type="molecule type" value="Genomic_DNA"/>
</dbReference>
<dbReference type="Proteomes" id="UP000001219">
    <property type="component" value="Chromosome"/>
</dbReference>
<dbReference type="KEGG" id="gbr:Gbro_2142"/>